<name>A0ABN8ZTH4_RANTA</name>
<protein>
    <submittedName>
        <fullName evidence="1">Uncharacterized protein</fullName>
    </submittedName>
</protein>
<evidence type="ECO:0000313" key="1">
    <source>
        <dbReference type="EMBL" id="CAI9176750.1"/>
    </source>
</evidence>
<dbReference type="EMBL" id="OX459942">
    <property type="protein sequence ID" value="CAI9176750.1"/>
    <property type="molecule type" value="Genomic_DNA"/>
</dbReference>
<organism evidence="1 2">
    <name type="scientific">Rangifer tarandus platyrhynchus</name>
    <name type="common">Svalbard reindeer</name>
    <dbReference type="NCBI Taxonomy" id="3082113"/>
    <lineage>
        <taxon>Eukaryota</taxon>
        <taxon>Metazoa</taxon>
        <taxon>Chordata</taxon>
        <taxon>Craniata</taxon>
        <taxon>Vertebrata</taxon>
        <taxon>Euteleostomi</taxon>
        <taxon>Mammalia</taxon>
        <taxon>Eutheria</taxon>
        <taxon>Laurasiatheria</taxon>
        <taxon>Artiodactyla</taxon>
        <taxon>Ruminantia</taxon>
        <taxon>Pecora</taxon>
        <taxon>Cervidae</taxon>
        <taxon>Odocoileinae</taxon>
        <taxon>Rangifer</taxon>
    </lineage>
</organism>
<evidence type="ECO:0000313" key="2">
    <source>
        <dbReference type="Proteomes" id="UP001176941"/>
    </source>
</evidence>
<sequence>MLQAVSENWIPAWTERDGKGTILPLHSSHPNMETYLKCLKPSWGFFIQFSIRMHVGLHRSLQLGCLESLEQRSPGAPLTAEAGRVRPLGNTGHFVVADPASPHPCPQSTLDFSVSFSFYLFSSFISPLTAPPGLSLPFS</sequence>
<reference evidence="1" key="1">
    <citation type="submission" date="2023-04" db="EMBL/GenBank/DDBJ databases">
        <authorList>
            <consortium name="ELIXIR-Norway"/>
        </authorList>
    </citation>
    <scope>NUCLEOTIDE SEQUENCE [LARGE SCALE GENOMIC DNA]</scope>
</reference>
<gene>
    <name evidence="1" type="ORF">MRATA1EN1_LOCUS25712</name>
</gene>
<keyword evidence="2" id="KW-1185">Reference proteome</keyword>
<accession>A0ABN8ZTH4</accession>
<proteinExistence type="predicted"/>
<dbReference type="Proteomes" id="UP001176941">
    <property type="component" value="Chromosome 6"/>
</dbReference>